<evidence type="ECO:0000313" key="3">
    <source>
        <dbReference type="EMBL" id="MBS2553936.1"/>
    </source>
</evidence>
<gene>
    <name evidence="3" type="ORF">KGQ19_44495</name>
</gene>
<keyword evidence="2" id="KW-0812">Transmembrane</keyword>
<feature type="transmembrane region" description="Helical" evidence="2">
    <location>
        <begin position="34"/>
        <end position="53"/>
    </location>
</feature>
<accession>A0ABS5L6H1</accession>
<name>A0ABS5L6H1_9ACTN</name>
<dbReference type="InterPro" id="IPR021449">
    <property type="entry name" value="DUF3099"/>
</dbReference>
<dbReference type="Proteomes" id="UP000730482">
    <property type="component" value="Unassembled WGS sequence"/>
</dbReference>
<reference evidence="3 4" key="1">
    <citation type="submission" date="2020-02" db="EMBL/GenBank/DDBJ databases">
        <title>Acidophilic actinobacteria isolated from forest soil.</title>
        <authorList>
            <person name="Golinska P."/>
        </authorList>
    </citation>
    <scope>NUCLEOTIDE SEQUENCE [LARGE SCALE GENOMIC DNA]</scope>
    <source>
        <strain evidence="3 4">NL8</strain>
    </source>
</reference>
<keyword evidence="4" id="KW-1185">Reference proteome</keyword>
<sequence length="137" mass="14991">MRIGRDKTGQQDVFGITDAPKPLSQDIRSRESKYLMAMGIRIAAFLLIVILPIDWPWKLGLAALALVLPYVAVVYANGGREPQSGADSPFMDQERLALLPGQGVRETPRDHGLTAQESAPDTPREEPIVGRIVGEDD</sequence>
<evidence type="ECO:0000313" key="4">
    <source>
        <dbReference type="Proteomes" id="UP000730482"/>
    </source>
</evidence>
<feature type="region of interest" description="Disordered" evidence="1">
    <location>
        <begin position="97"/>
        <end position="137"/>
    </location>
</feature>
<dbReference type="EMBL" id="JAAFYZ010000301">
    <property type="protein sequence ID" value="MBS2553936.1"/>
    <property type="molecule type" value="Genomic_DNA"/>
</dbReference>
<feature type="transmembrane region" description="Helical" evidence="2">
    <location>
        <begin position="59"/>
        <end position="76"/>
    </location>
</feature>
<evidence type="ECO:0000256" key="1">
    <source>
        <dbReference type="SAM" id="MobiDB-lite"/>
    </source>
</evidence>
<keyword evidence="2" id="KW-0472">Membrane</keyword>
<dbReference type="Pfam" id="PF11298">
    <property type="entry name" value="DUF3099"/>
    <property type="match status" value="1"/>
</dbReference>
<dbReference type="RefSeq" id="WP_212020979.1">
    <property type="nucleotide sequence ID" value="NZ_JAAFYZ010000301.1"/>
</dbReference>
<evidence type="ECO:0000256" key="2">
    <source>
        <dbReference type="SAM" id="Phobius"/>
    </source>
</evidence>
<comment type="caution">
    <text evidence="3">The sequence shown here is derived from an EMBL/GenBank/DDBJ whole genome shotgun (WGS) entry which is preliminary data.</text>
</comment>
<keyword evidence="2" id="KW-1133">Transmembrane helix</keyword>
<proteinExistence type="predicted"/>
<organism evidence="3 4">
    <name type="scientific">Catenulispora pinistramenti</name>
    <dbReference type="NCBI Taxonomy" id="2705254"/>
    <lineage>
        <taxon>Bacteria</taxon>
        <taxon>Bacillati</taxon>
        <taxon>Actinomycetota</taxon>
        <taxon>Actinomycetes</taxon>
        <taxon>Catenulisporales</taxon>
        <taxon>Catenulisporaceae</taxon>
        <taxon>Catenulispora</taxon>
    </lineage>
</organism>
<protein>
    <submittedName>
        <fullName evidence="3">DUF3099 domain-containing protein</fullName>
    </submittedName>
</protein>